<feature type="compositionally biased region" description="Basic and acidic residues" evidence="1">
    <location>
        <begin position="826"/>
        <end position="835"/>
    </location>
</feature>
<feature type="compositionally biased region" description="Basic residues" evidence="1">
    <location>
        <begin position="1147"/>
        <end position="1162"/>
    </location>
</feature>
<feature type="region of interest" description="Disordered" evidence="1">
    <location>
        <begin position="246"/>
        <end position="360"/>
    </location>
</feature>
<feature type="compositionally biased region" description="Basic and acidic residues" evidence="1">
    <location>
        <begin position="657"/>
        <end position="692"/>
    </location>
</feature>
<name>A0A9P6TUZ1_9FUNG</name>
<feature type="compositionally biased region" description="Basic and acidic residues" evidence="1">
    <location>
        <begin position="846"/>
        <end position="856"/>
    </location>
</feature>
<feature type="region of interest" description="Disordered" evidence="1">
    <location>
        <begin position="1292"/>
        <end position="1360"/>
    </location>
</feature>
<reference evidence="3" key="1">
    <citation type="journal article" date="2020" name="Fungal Divers.">
        <title>Resolving the Mortierellaceae phylogeny through synthesis of multi-gene phylogenetics and phylogenomics.</title>
        <authorList>
            <person name="Vandepol N."/>
            <person name="Liber J."/>
            <person name="Desiro A."/>
            <person name="Na H."/>
            <person name="Kennedy M."/>
            <person name="Barry K."/>
            <person name="Grigoriev I.V."/>
            <person name="Miller A.N."/>
            <person name="O'Donnell K."/>
            <person name="Stajich J.E."/>
            <person name="Bonito G."/>
        </authorList>
    </citation>
    <scope>NUCLEOTIDE SEQUENCE</scope>
    <source>
        <strain evidence="3">KOD948</strain>
    </source>
</reference>
<feature type="compositionally biased region" description="Basic residues" evidence="1">
    <location>
        <begin position="890"/>
        <end position="906"/>
    </location>
</feature>
<proteinExistence type="predicted"/>
<feature type="compositionally biased region" description="Acidic residues" evidence="1">
    <location>
        <begin position="271"/>
        <end position="283"/>
    </location>
</feature>
<dbReference type="InterPro" id="IPR001005">
    <property type="entry name" value="SANT/Myb"/>
</dbReference>
<dbReference type="PROSITE" id="PS50090">
    <property type="entry name" value="MYB_LIKE"/>
    <property type="match status" value="3"/>
</dbReference>
<protein>
    <recommendedName>
        <fullName evidence="2">Myb-like domain-containing protein</fullName>
    </recommendedName>
</protein>
<gene>
    <name evidence="3" type="ORF">BG011_001091</name>
</gene>
<feature type="compositionally biased region" description="Basic and acidic residues" evidence="1">
    <location>
        <begin position="89"/>
        <end position="117"/>
    </location>
</feature>
<feature type="compositionally biased region" description="Polar residues" evidence="1">
    <location>
        <begin position="430"/>
        <end position="453"/>
    </location>
</feature>
<sequence length="1360" mass="153038">MSIVPILSTDTIVPIGRAETSVRQLKAEHDSVPVMNASDSNSPTSPPVTPPTKSSNQDTDTVKRSSLPSPPPSSRRSRAPDHHHHHHHHDQDHDQDQDQDRDQRDDLQEHEGIEKIARRLSATARPSSGAGIMTHSSSSSTSSSASHHSTIPSTLNNKHITQLKTKTLGHLTRSTSSEVDNEVANALASGRSIVSKTDWKEEDAQYLVQLIENRFPKGNIIWDWVGQQMTNRGFTKSQCRSKWKRIRTKVLHGNDPPNKDRDSRDNVREQEPDELIEDDEDELQESKHGHPRRSPPVEEDELWSDEDQAGNRPDHGMSARGHQDYTDREHSQSHHSSPRQPQHHRRQLSSSQIPDDLADDPMRSTLSIAATPTSFGKIEWKPEDSDYLVHLIESKFSSRKVDWAWVSKRMEGRGYDRTQCKSRWWRVQHRQNQSGQYGSISQPLSSRGRQPSGSDPLPRTEFDANESANDRDDKSILSDAGEADPHRKQGSSERITRSPSTSRDPGTLQRDEPRAVHSHHRYSKSKDRGEMEENPGVDDQGSSPRTARPHEHQKHIEWKEEDSQYMYRMIEREFPVGNVVWSVIGEKMASRGYSQTQCMSKWRRHLKNNKLSGENNKGSASMDMDIDVDMGGTPNPNGVHIDNGPRTTVATAAAYRRRGEDERSIYGADRGEGAKRLKTHGPDNRSHERDFSRSGAPLDPRLVEMEYDRYYDAGGKRRRAGGDGYQASDHPSRHGRTISSSSFDDYRGYVRDPSKYYPGEGEAGVTGSRHRRDYSMNEDVPAVVPNSDRDARTSRSETSYGPYGDSAPHQRRHPHASTQGPYESDYIQKDRRGEDNAMAMDEEWDEPPKSIREPRSAKRYHAQAPLSSEPHGWSEEQRRGGTRAEGSHTHTAHHHSHHQNHNHHRSSSSASVAYRDQYDQPQSYADTPGVSGRYKDSNEQSHHYARAGEPMPDPSREGRRRPHEPEPEPMREQRDRPMARSPDRGFVGNTSSARYRARPGMDREDGLAEDDYTNRGHMNRSSMDFDRDGGPRYNYRSSRYDRPTSRSYPSRRPPAEEDQDLEFIDYALEDDMDWASGRFESRDMARLAAAVARQGRRWDALRAQIRIPILMNPYEDDDIYDGMRFDPHPSTYAYSPGGSKGSSQQYSHRRRSSSLAGRHQRHVSGTTSTRYGPPPTRNGAAQITSTGPASLPVERSAHAASKSAQFERSRRVVPESTLPVLSEPVEVDLVMETPEGSGSMHTQQSVASGRVSRGAEEEAIVDVVSVDVEEGVRPDGEPTKVVHDDRLEEIEQGQDQVMAEADPVADEGEQRTEAMEREHGEVEAGPSEQQVEALDVQEGGAAVAAGAEEAARGIQTMSSA</sequence>
<feature type="domain" description="Myb-like" evidence="2">
    <location>
        <begin position="191"/>
        <end position="247"/>
    </location>
</feature>
<dbReference type="EMBL" id="JAAAJA010001265">
    <property type="protein sequence ID" value="KAG0247677.1"/>
    <property type="molecule type" value="Genomic_DNA"/>
</dbReference>
<dbReference type="SMART" id="SM00717">
    <property type="entry name" value="SANT"/>
    <property type="match status" value="3"/>
</dbReference>
<organism evidence="3 4">
    <name type="scientific">Mortierella polycephala</name>
    <dbReference type="NCBI Taxonomy" id="41804"/>
    <lineage>
        <taxon>Eukaryota</taxon>
        <taxon>Fungi</taxon>
        <taxon>Fungi incertae sedis</taxon>
        <taxon>Mucoromycota</taxon>
        <taxon>Mortierellomycotina</taxon>
        <taxon>Mortierellomycetes</taxon>
        <taxon>Mortierellales</taxon>
        <taxon>Mortierellaceae</taxon>
        <taxon>Mortierella</taxon>
    </lineage>
</organism>
<feature type="compositionally biased region" description="Basic and acidic residues" evidence="1">
    <location>
        <begin position="312"/>
        <end position="332"/>
    </location>
</feature>
<feature type="compositionally biased region" description="Polar residues" evidence="1">
    <location>
        <begin position="1179"/>
        <end position="1188"/>
    </location>
</feature>
<evidence type="ECO:0000313" key="3">
    <source>
        <dbReference type="EMBL" id="KAG0247677.1"/>
    </source>
</evidence>
<feature type="compositionally biased region" description="Low complexity" evidence="1">
    <location>
        <begin position="1338"/>
        <end position="1348"/>
    </location>
</feature>
<feature type="region of interest" description="Disordered" evidence="1">
    <location>
        <begin position="714"/>
        <end position="1057"/>
    </location>
</feature>
<feature type="compositionally biased region" description="Basic and acidic residues" evidence="1">
    <location>
        <begin position="458"/>
        <end position="476"/>
    </location>
</feature>
<dbReference type="OrthoDB" id="676304at2759"/>
<feature type="compositionally biased region" description="Basic and acidic residues" evidence="1">
    <location>
        <begin position="548"/>
        <end position="557"/>
    </location>
</feature>
<feature type="region of interest" description="Disordered" evidence="1">
    <location>
        <begin position="1130"/>
        <end position="1213"/>
    </location>
</feature>
<feature type="region of interest" description="Disordered" evidence="1">
    <location>
        <begin position="426"/>
        <end position="557"/>
    </location>
</feature>
<comment type="caution">
    <text evidence="3">The sequence shown here is derived from an EMBL/GenBank/DDBJ whole genome shotgun (WGS) entry which is preliminary data.</text>
</comment>
<feature type="compositionally biased region" description="Low complexity" evidence="1">
    <location>
        <begin position="127"/>
        <end position="154"/>
    </location>
</feature>
<feature type="compositionally biased region" description="Basic and acidic residues" evidence="1">
    <location>
        <begin position="744"/>
        <end position="754"/>
    </location>
</feature>
<feature type="compositionally biased region" description="Basic residues" evidence="1">
    <location>
        <begin position="75"/>
        <end position="88"/>
    </location>
</feature>
<feature type="region of interest" description="Disordered" evidence="1">
    <location>
        <begin position="656"/>
        <end position="700"/>
    </location>
</feature>
<feature type="domain" description="Myb-like" evidence="2">
    <location>
        <begin position="550"/>
        <end position="606"/>
    </location>
</feature>
<feature type="compositionally biased region" description="Basic and acidic residues" evidence="1">
    <location>
        <begin position="933"/>
        <end position="942"/>
    </location>
</feature>
<dbReference type="Proteomes" id="UP000726737">
    <property type="component" value="Unassembled WGS sequence"/>
</dbReference>
<evidence type="ECO:0000313" key="4">
    <source>
        <dbReference type="Proteomes" id="UP000726737"/>
    </source>
</evidence>
<feature type="compositionally biased region" description="Basic and acidic residues" evidence="1">
    <location>
        <begin position="1308"/>
        <end position="1322"/>
    </location>
</feature>
<feature type="compositionally biased region" description="Basic and acidic residues" evidence="1">
    <location>
        <begin position="257"/>
        <end position="270"/>
    </location>
</feature>
<evidence type="ECO:0000259" key="2">
    <source>
        <dbReference type="PROSITE" id="PS50090"/>
    </source>
</evidence>
<feature type="domain" description="Myb-like" evidence="2">
    <location>
        <begin position="380"/>
        <end position="428"/>
    </location>
</feature>
<feature type="region of interest" description="Disordered" evidence="1">
    <location>
        <begin position="25"/>
        <end position="158"/>
    </location>
</feature>
<feature type="compositionally biased region" description="Basic and acidic residues" evidence="1">
    <location>
        <begin position="483"/>
        <end position="496"/>
    </location>
</feature>
<accession>A0A9P6TUZ1</accession>
<feature type="compositionally biased region" description="Acidic residues" evidence="1">
    <location>
        <begin position="297"/>
        <end position="308"/>
    </location>
</feature>
<evidence type="ECO:0000256" key="1">
    <source>
        <dbReference type="SAM" id="MobiDB-lite"/>
    </source>
</evidence>
<feature type="region of interest" description="Disordered" evidence="1">
    <location>
        <begin position="1234"/>
        <end position="1254"/>
    </location>
</feature>
<keyword evidence="4" id="KW-1185">Reference proteome</keyword>
<dbReference type="CDD" id="cd00167">
    <property type="entry name" value="SANT"/>
    <property type="match status" value="1"/>
</dbReference>
<feature type="compositionally biased region" description="Basic and acidic residues" evidence="1">
    <location>
        <begin position="963"/>
        <end position="983"/>
    </location>
</feature>